<dbReference type="EMBL" id="CP022535">
    <property type="protein sequence ID" value="ASP28057.1"/>
    <property type="molecule type" value="Genomic_DNA"/>
</dbReference>
<protein>
    <recommendedName>
        <fullName evidence="2">GTP cyclohydrolase 1 type 2 homolog</fullName>
    </recommendedName>
</protein>
<evidence type="ECO:0000256" key="3">
    <source>
        <dbReference type="ARBA" id="ARBA00022723"/>
    </source>
</evidence>
<dbReference type="GO" id="GO:0046872">
    <property type="term" value="F:metal ion binding"/>
    <property type="evidence" value="ECO:0007669"/>
    <property type="project" value="UniProtKB-KW"/>
</dbReference>
<dbReference type="PANTHER" id="PTHR13799">
    <property type="entry name" value="NGG1 INTERACTING FACTOR 3"/>
    <property type="match status" value="1"/>
</dbReference>
<organism evidence="5 6">
    <name type="scientific">Spiroplasma corruscae</name>
    <dbReference type="NCBI Taxonomy" id="216934"/>
    <lineage>
        <taxon>Bacteria</taxon>
        <taxon>Bacillati</taxon>
        <taxon>Mycoplasmatota</taxon>
        <taxon>Mollicutes</taxon>
        <taxon>Entomoplasmatales</taxon>
        <taxon>Spiroplasmataceae</taxon>
        <taxon>Spiroplasma</taxon>
    </lineage>
</organism>
<evidence type="ECO:0000256" key="2">
    <source>
        <dbReference type="ARBA" id="ARBA00022112"/>
    </source>
</evidence>
<feature type="binding site" evidence="4">
    <location>
        <position position="111"/>
    </location>
    <ligand>
        <name>a divalent metal cation</name>
        <dbReference type="ChEBI" id="CHEBI:60240"/>
        <label>1</label>
    </ligand>
</feature>
<dbReference type="AlphaFoldDB" id="A0A222ENJ7"/>
<feature type="binding site" evidence="4">
    <location>
        <position position="228"/>
    </location>
    <ligand>
        <name>a divalent metal cation</name>
        <dbReference type="ChEBI" id="CHEBI:60240"/>
        <label>1</label>
    </ligand>
</feature>
<gene>
    <name evidence="5" type="ORF">SCORR_v1c02830</name>
</gene>
<comment type="similarity">
    <text evidence="1">Belongs to the GTP cyclohydrolase I type 2/NIF3 family.</text>
</comment>
<dbReference type="FunFam" id="3.40.1390.30:FF:000001">
    <property type="entry name" value="GTP cyclohydrolase 1 type 2"/>
    <property type="match status" value="1"/>
</dbReference>
<accession>A0A222ENJ7</accession>
<reference evidence="5 6" key="1">
    <citation type="submission" date="2017-07" db="EMBL/GenBank/DDBJ databases">
        <title>Complete genome sequence of Spiroplasma corruscae EC-1 (DSM 19793).</title>
        <authorList>
            <person name="Tsai Y.-M."/>
            <person name="Lo W.-S."/>
            <person name="Kuo C.-H."/>
        </authorList>
    </citation>
    <scope>NUCLEOTIDE SEQUENCE [LARGE SCALE GENOMIC DNA]</scope>
    <source>
        <strain evidence="5 6">EC-1</strain>
    </source>
</reference>
<proteinExistence type="inferred from homology"/>
<keyword evidence="3 4" id="KW-0479">Metal-binding</keyword>
<dbReference type="KEGG" id="scou:SCORR_v1c02830"/>
<dbReference type="Gene3D" id="3.40.1390.30">
    <property type="entry name" value="NIF3 (NGG1p interacting factor 3)-like"/>
    <property type="match status" value="2"/>
</dbReference>
<dbReference type="OrthoDB" id="9792792at2"/>
<dbReference type="InterPro" id="IPR036069">
    <property type="entry name" value="DUF34/NIF3_sf"/>
</dbReference>
<feature type="binding site" evidence="4">
    <location>
        <position position="73"/>
    </location>
    <ligand>
        <name>a divalent metal cation</name>
        <dbReference type="ChEBI" id="CHEBI:60240"/>
        <label>1</label>
    </ligand>
</feature>
<dbReference type="InterPro" id="IPR002678">
    <property type="entry name" value="DUF34/NIF3"/>
</dbReference>
<dbReference type="PANTHER" id="PTHR13799:SF14">
    <property type="entry name" value="GTP CYCLOHYDROLASE 1 TYPE 2 HOMOLOG"/>
    <property type="match status" value="1"/>
</dbReference>
<evidence type="ECO:0000256" key="1">
    <source>
        <dbReference type="ARBA" id="ARBA00006964"/>
    </source>
</evidence>
<sequence length="263" mass="30816">MTSLKTNVLINYLNDLFPKYLEAEWDKAGFQIEEVYNLKSQDEINGIVICLDVTLDVVNYAIENKTNLIISRHPFIFKEVQEELNNSYKKRLYDLLVKNEIQVFSIHTNYDNSSNQDLINLLETQFNIKNESIVGESNRYFEIELIREMQVKEIIDKLIFIFGSSNPLVTQNIDMDATFSKFLIATGAAGGLIEELNLRDIFYVTGEVKWHEWLYANQNNVSLLALGHYMENYFIEDIQNKILKTFNDLKVLTFDIKNQFMKY</sequence>
<dbReference type="SUPFAM" id="SSF102705">
    <property type="entry name" value="NIF3 (NGG1p interacting factor 3)-like"/>
    <property type="match status" value="1"/>
</dbReference>
<evidence type="ECO:0000256" key="4">
    <source>
        <dbReference type="PIRSR" id="PIRSR602678-1"/>
    </source>
</evidence>
<dbReference type="RefSeq" id="WP_094048447.1">
    <property type="nucleotide sequence ID" value="NZ_CP022535.1"/>
</dbReference>
<feature type="binding site" evidence="4">
    <location>
        <position position="231"/>
    </location>
    <ligand>
        <name>a divalent metal cation</name>
        <dbReference type="ChEBI" id="CHEBI:60240"/>
        <label>1</label>
    </ligand>
</feature>
<evidence type="ECO:0000313" key="5">
    <source>
        <dbReference type="EMBL" id="ASP28057.1"/>
    </source>
</evidence>
<dbReference type="GO" id="GO:0005737">
    <property type="term" value="C:cytoplasm"/>
    <property type="evidence" value="ECO:0007669"/>
    <property type="project" value="TreeGrafter"/>
</dbReference>
<dbReference type="Pfam" id="PF01784">
    <property type="entry name" value="DUF34_NIF3"/>
    <property type="match status" value="1"/>
</dbReference>
<evidence type="ECO:0000313" key="6">
    <source>
        <dbReference type="Proteomes" id="UP000203229"/>
    </source>
</evidence>
<name>A0A222ENJ7_9MOLU</name>
<keyword evidence="6" id="KW-1185">Reference proteome</keyword>
<dbReference type="Proteomes" id="UP000203229">
    <property type="component" value="Chromosome"/>
</dbReference>